<evidence type="ECO:0000256" key="1">
    <source>
        <dbReference type="SAM" id="MobiDB-lite"/>
    </source>
</evidence>
<evidence type="ECO:0000313" key="3">
    <source>
        <dbReference type="Proteomes" id="UP000235220"/>
    </source>
</evidence>
<feature type="compositionally biased region" description="Basic and acidic residues" evidence="1">
    <location>
        <begin position="279"/>
        <end position="301"/>
    </location>
</feature>
<dbReference type="RefSeq" id="XP_018810868.2">
    <property type="nucleotide sequence ID" value="XM_018955323.2"/>
</dbReference>
<keyword evidence="2" id="KW-0812">Transmembrane</keyword>
<keyword evidence="3" id="KW-1185">Reference proteome</keyword>
<organism evidence="3 4">
    <name type="scientific">Juglans regia</name>
    <name type="common">English walnut</name>
    <dbReference type="NCBI Taxonomy" id="51240"/>
    <lineage>
        <taxon>Eukaryota</taxon>
        <taxon>Viridiplantae</taxon>
        <taxon>Streptophyta</taxon>
        <taxon>Embryophyta</taxon>
        <taxon>Tracheophyta</taxon>
        <taxon>Spermatophyta</taxon>
        <taxon>Magnoliopsida</taxon>
        <taxon>eudicotyledons</taxon>
        <taxon>Gunneridae</taxon>
        <taxon>Pentapetalae</taxon>
        <taxon>rosids</taxon>
        <taxon>fabids</taxon>
        <taxon>Fagales</taxon>
        <taxon>Juglandaceae</taxon>
        <taxon>Juglans</taxon>
    </lineage>
</organism>
<dbReference type="Proteomes" id="UP000235220">
    <property type="component" value="Chromosome 5"/>
</dbReference>
<proteinExistence type="predicted"/>
<dbReference type="STRING" id="51240.A0A2I4DUP6"/>
<dbReference type="PANTHER" id="PTHR31549">
    <property type="entry name" value="PROTEIN, PUTATIVE (DUF247)-RELATED-RELATED"/>
    <property type="match status" value="1"/>
</dbReference>
<dbReference type="GeneID" id="108983622"/>
<sequence length="656" mass="74303">MASSSSLDQHEHAQPPSANGTDINEVLQDPSSNGNDIGLQDPFVTDIINIFSSNHDFEIPPVCVFYVPKFLSNSKPEAYSPKVIGLGPLHHSESPLQMRQVGVARNIHDEFRHIKFQELIQGLVKLGPYIRACYQMYLTDKDEKIACTMAIDGLFLFALLCHCNRGKVALTSSDTLLRLLTHTDMSRFPRDEILGDTIMLQNQIPIFVLKQILLMECSESLIVEKNLPRLLLGYCKALSPFKVMENYPYSMALKRTHMLDLLYHLITLTEPELEKLIDEEGRDKKERKKADDQKKEEKKSDNYVAYRPQLGPTGVLDFLSGLPLPKELKKSIELVKGLVGLPWSLLLYLSFIGNKAGVGDQEEYYLMPTASQLSDVGVKFSRDHIRDIRFKRETASIMLPVLKVNVNSEVTIRNLLAYEVMMFKAAGFRYSAFKEYIKLMSALVKTAKDVKVLRDHNILEYTGRYMKDDEVAKIFNGMTEPLSTAKEPAYLDWDMRGINDYYNGLQKVKVRKLVKQILKLFVTILLWLFVALYLFGSVYGYPLVFEKSKSFCGSVILVLSKLLSFSSTRITSSQLLSSDGTHPCPSTDNPEYTTWIRQDRLLLLAIQTAVTGPAAPIVSRCKNAEEAWHKLKATYANRSNTQMVGLIDSLTKADHL</sequence>
<dbReference type="OrthoDB" id="1621957at2759"/>
<dbReference type="AlphaFoldDB" id="A0A2I4DUP6"/>
<evidence type="ECO:0000313" key="4">
    <source>
        <dbReference type="RefSeq" id="XP_018810868.2"/>
    </source>
</evidence>
<keyword evidence="2" id="KW-0472">Membrane</keyword>
<name>A0A2I4DUP6_JUGRE</name>
<feature type="region of interest" description="Disordered" evidence="1">
    <location>
        <begin position="1"/>
        <end position="35"/>
    </location>
</feature>
<dbReference type="Pfam" id="PF03140">
    <property type="entry name" value="DUF247"/>
    <property type="match status" value="1"/>
</dbReference>
<keyword evidence="2" id="KW-1133">Transmembrane helix</keyword>
<accession>A0A2I4DUP6</accession>
<dbReference type="Gramene" id="Jr05_09930_p1">
    <property type="protein sequence ID" value="cds.Jr05_09930_p1"/>
    <property type="gene ID" value="Jr05_09930"/>
</dbReference>
<reference evidence="4" key="1">
    <citation type="submission" date="2025-08" db="UniProtKB">
        <authorList>
            <consortium name="RefSeq"/>
        </authorList>
    </citation>
    <scope>IDENTIFICATION</scope>
    <source>
        <tissue evidence="4">Leaves</tissue>
    </source>
</reference>
<feature type="region of interest" description="Disordered" evidence="1">
    <location>
        <begin position="279"/>
        <end position="303"/>
    </location>
</feature>
<gene>
    <name evidence="4" type="primary">LOC108983622</name>
</gene>
<evidence type="ECO:0000256" key="2">
    <source>
        <dbReference type="SAM" id="Phobius"/>
    </source>
</evidence>
<feature type="transmembrane region" description="Helical" evidence="2">
    <location>
        <begin position="517"/>
        <end position="536"/>
    </location>
</feature>
<dbReference type="PANTHER" id="PTHR31549:SF300">
    <property type="match status" value="1"/>
</dbReference>
<dbReference type="InterPro" id="IPR004158">
    <property type="entry name" value="DUF247_pln"/>
</dbReference>
<protein>
    <submittedName>
        <fullName evidence="4">UPF0481 protein At3g02645 isoform X1</fullName>
    </submittedName>
</protein>
<dbReference type="KEGG" id="jre:108983622"/>